<evidence type="ECO:0000256" key="4">
    <source>
        <dbReference type="ARBA" id="ARBA00022771"/>
    </source>
</evidence>
<evidence type="ECO:0000256" key="7">
    <source>
        <dbReference type="PROSITE-ProRule" id="PRU00042"/>
    </source>
</evidence>
<feature type="domain" description="C2H2-type" evidence="9">
    <location>
        <begin position="109"/>
        <end position="133"/>
    </location>
</feature>
<keyword evidence="4 7" id="KW-0863">Zinc-finger</keyword>
<evidence type="ECO:0000256" key="2">
    <source>
        <dbReference type="ARBA" id="ARBA00022723"/>
    </source>
</evidence>
<dbReference type="FunFam" id="3.30.160.60:FF:000072">
    <property type="entry name" value="zinc finger protein 143 isoform X1"/>
    <property type="match status" value="1"/>
</dbReference>
<feature type="region of interest" description="Disordered" evidence="8">
    <location>
        <begin position="1"/>
        <end position="24"/>
    </location>
</feature>
<dbReference type="PROSITE" id="PS00028">
    <property type="entry name" value="ZINC_FINGER_C2H2_1"/>
    <property type="match status" value="3"/>
</dbReference>
<keyword evidence="6" id="KW-0539">Nucleus</keyword>
<dbReference type="InterPro" id="IPR036236">
    <property type="entry name" value="Znf_C2H2_sf"/>
</dbReference>
<dbReference type="eggNOG" id="KOG1721">
    <property type="taxonomic scope" value="Eukaryota"/>
</dbReference>
<evidence type="ECO:0000256" key="3">
    <source>
        <dbReference type="ARBA" id="ARBA00022737"/>
    </source>
</evidence>
<sequence length="172" mass="19520">MHLNVEAPEDRKTECNNDTTQASDVEVKQMRDTRDEDVNKDSDFSCQFCSKVFTRKFNLKLHELRHVSCSYPGSARPRPARSCPLCPKSYTSYTNLKDHMRTHTGERPFVCSDCGKAFGSKKILNGTARAEHACSLCPARYNHKQSLNKHIRKVHGLNPSQVCERNEGVGFT</sequence>
<dbReference type="Pfam" id="PF00096">
    <property type="entry name" value="zf-C2H2"/>
    <property type="match status" value="3"/>
</dbReference>
<evidence type="ECO:0000259" key="9">
    <source>
        <dbReference type="PROSITE" id="PS50157"/>
    </source>
</evidence>
<protein>
    <submittedName>
        <fullName evidence="10">Zinc finger protein 236</fullName>
    </submittedName>
</protein>
<dbReference type="InterPro" id="IPR050888">
    <property type="entry name" value="ZnF_C2H2-type_TF"/>
</dbReference>
<dbReference type="PROSITE" id="PS50157">
    <property type="entry name" value="ZINC_FINGER_C2H2_2"/>
    <property type="match status" value="4"/>
</dbReference>
<dbReference type="SUPFAM" id="SSF57667">
    <property type="entry name" value="beta-beta-alpha zinc fingers"/>
    <property type="match status" value="3"/>
</dbReference>
<dbReference type="KEGG" id="dpl:KGM_204711"/>
<evidence type="ECO:0000313" key="11">
    <source>
        <dbReference type="Proteomes" id="UP000007151"/>
    </source>
</evidence>
<evidence type="ECO:0000313" key="10">
    <source>
        <dbReference type="EMBL" id="OWR53862.1"/>
    </source>
</evidence>
<dbReference type="GO" id="GO:0008270">
    <property type="term" value="F:zinc ion binding"/>
    <property type="evidence" value="ECO:0007669"/>
    <property type="project" value="UniProtKB-KW"/>
</dbReference>
<keyword evidence="3" id="KW-0677">Repeat</keyword>
<evidence type="ECO:0000256" key="6">
    <source>
        <dbReference type="ARBA" id="ARBA00023242"/>
    </source>
</evidence>
<gene>
    <name evidence="10" type="ORF">KGM_204711</name>
</gene>
<dbReference type="Proteomes" id="UP000007151">
    <property type="component" value="Unassembled WGS sequence"/>
</dbReference>
<organism evidence="10 11">
    <name type="scientific">Danaus plexippus plexippus</name>
    <dbReference type="NCBI Taxonomy" id="278856"/>
    <lineage>
        <taxon>Eukaryota</taxon>
        <taxon>Metazoa</taxon>
        <taxon>Ecdysozoa</taxon>
        <taxon>Arthropoda</taxon>
        <taxon>Hexapoda</taxon>
        <taxon>Insecta</taxon>
        <taxon>Pterygota</taxon>
        <taxon>Neoptera</taxon>
        <taxon>Endopterygota</taxon>
        <taxon>Lepidoptera</taxon>
        <taxon>Glossata</taxon>
        <taxon>Ditrysia</taxon>
        <taxon>Papilionoidea</taxon>
        <taxon>Nymphalidae</taxon>
        <taxon>Danainae</taxon>
        <taxon>Danaini</taxon>
        <taxon>Danaina</taxon>
        <taxon>Danaus</taxon>
        <taxon>Danaus</taxon>
    </lineage>
</organism>
<comment type="subcellular location">
    <subcellularLocation>
        <location evidence="1">Nucleus</location>
    </subcellularLocation>
</comment>
<keyword evidence="11" id="KW-1185">Reference proteome</keyword>
<name>A0A212FJF6_DANPL</name>
<evidence type="ECO:0000256" key="1">
    <source>
        <dbReference type="ARBA" id="ARBA00004123"/>
    </source>
</evidence>
<reference evidence="10 11" key="1">
    <citation type="journal article" date="2011" name="Cell">
        <title>The monarch butterfly genome yields insights into long-distance migration.</title>
        <authorList>
            <person name="Zhan S."/>
            <person name="Merlin C."/>
            <person name="Boore J.L."/>
            <person name="Reppert S.M."/>
        </authorList>
    </citation>
    <scope>NUCLEOTIDE SEQUENCE [LARGE SCALE GENOMIC DNA]</scope>
    <source>
        <strain evidence="10">F-2</strain>
    </source>
</reference>
<dbReference type="SMART" id="SM00355">
    <property type="entry name" value="ZnF_C2H2"/>
    <property type="match status" value="3"/>
</dbReference>
<proteinExistence type="predicted"/>
<evidence type="ECO:0000256" key="5">
    <source>
        <dbReference type="ARBA" id="ARBA00022833"/>
    </source>
</evidence>
<keyword evidence="2" id="KW-0479">Metal-binding</keyword>
<evidence type="ECO:0000256" key="8">
    <source>
        <dbReference type="SAM" id="MobiDB-lite"/>
    </source>
</evidence>
<dbReference type="Gene3D" id="3.30.160.60">
    <property type="entry name" value="Classic Zinc Finger"/>
    <property type="match status" value="3"/>
</dbReference>
<dbReference type="InterPro" id="IPR013087">
    <property type="entry name" value="Znf_C2H2_type"/>
</dbReference>
<dbReference type="GO" id="GO:0005634">
    <property type="term" value="C:nucleus"/>
    <property type="evidence" value="ECO:0007669"/>
    <property type="project" value="UniProtKB-SubCell"/>
</dbReference>
<feature type="domain" description="C2H2-type" evidence="9">
    <location>
        <begin position="81"/>
        <end position="108"/>
    </location>
</feature>
<dbReference type="FunFam" id="3.30.160.60:FF:000446">
    <property type="entry name" value="Zinc finger protein"/>
    <property type="match status" value="1"/>
</dbReference>
<keyword evidence="5" id="KW-0862">Zinc</keyword>
<dbReference type="EMBL" id="AGBW02008274">
    <property type="protein sequence ID" value="OWR53862.1"/>
    <property type="molecule type" value="Genomic_DNA"/>
</dbReference>
<dbReference type="InParanoid" id="A0A212FJF6"/>
<feature type="domain" description="C2H2-type" evidence="9">
    <location>
        <begin position="44"/>
        <end position="66"/>
    </location>
</feature>
<feature type="domain" description="C2H2-type" evidence="9">
    <location>
        <begin position="132"/>
        <end position="155"/>
    </location>
</feature>
<dbReference type="PANTHER" id="PTHR24406">
    <property type="entry name" value="TRANSCRIPTIONAL REPRESSOR CTCFL-RELATED"/>
    <property type="match status" value="1"/>
</dbReference>
<comment type="caution">
    <text evidence="10">The sequence shown here is derived from an EMBL/GenBank/DDBJ whole genome shotgun (WGS) entry which is preliminary data.</text>
</comment>
<accession>A0A212FJF6</accession>
<dbReference type="AlphaFoldDB" id="A0A212FJF6"/>